<proteinExistence type="predicted"/>
<dbReference type="EMBL" id="CAEX01002120">
    <property type="protein sequence ID" value="CCD18885.1"/>
    <property type="molecule type" value="Genomic_DNA"/>
</dbReference>
<feature type="region of interest" description="Disordered" evidence="1">
    <location>
        <begin position="1"/>
        <end position="21"/>
    </location>
</feature>
<name>F9WMX1_TRYVY</name>
<evidence type="ECO:0008006" key="6">
    <source>
        <dbReference type="Google" id="ProtNLM"/>
    </source>
</evidence>
<gene>
    <name evidence="4" type="ORF">TvY486_0015910</name>
</gene>
<dbReference type="Proteomes" id="UP000009027">
    <property type="component" value="Unassembled WGS sequence"/>
</dbReference>
<dbReference type="InterPro" id="IPR006518">
    <property type="entry name" value="Trypano_RHS"/>
</dbReference>
<dbReference type="NCBIfam" id="TIGR01631">
    <property type="entry name" value="Trypano_RHS"/>
    <property type="match status" value="1"/>
</dbReference>
<feature type="domain" description="DUF7578" evidence="3">
    <location>
        <begin position="71"/>
        <end position="110"/>
    </location>
</feature>
<dbReference type="InterPro" id="IPR046835">
    <property type="entry name" value="RHS_N"/>
</dbReference>
<reference evidence="4 5" key="1">
    <citation type="journal article" date="2012" name="Proc. Natl. Acad. Sci. U.S.A.">
        <title>Antigenic diversity is generated by distinct evolutionary mechanisms in African trypanosome species.</title>
        <authorList>
            <person name="Jackson A.P."/>
            <person name="Berry A."/>
            <person name="Aslett M."/>
            <person name="Allison H.C."/>
            <person name="Burton P."/>
            <person name="Vavrova-Anderson J."/>
            <person name="Brown R."/>
            <person name="Browne H."/>
            <person name="Corton N."/>
            <person name="Hauser H."/>
            <person name="Gamble J."/>
            <person name="Gilderthorp R."/>
            <person name="Marcello L."/>
            <person name="McQuillan J."/>
            <person name="Otto T.D."/>
            <person name="Quail M.A."/>
            <person name="Sanders M.J."/>
            <person name="van Tonder A."/>
            <person name="Ginger M.L."/>
            <person name="Field M.C."/>
            <person name="Barry J.D."/>
            <person name="Hertz-Fowler C."/>
            <person name="Berriman M."/>
        </authorList>
    </citation>
    <scope>NUCLEOTIDE SEQUENCE</scope>
    <source>
        <strain evidence="4 5">Y486</strain>
    </source>
</reference>
<organism evidence="4 5">
    <name type="scientific">Trypanosoma vivax (strain Y486)</name>
    <dbReference type="NCBI Taxonomy" id="1055687"/>
    <lineage>
        <taxon>Eukaryota</taxon>
        <taxon>Discoba</taxon>
        <taxon>Euglenozoa</taxon>
        <taxon>Kinetoplastea</taxon>
        <taxon>Metakinetoplastina</taxon>
        <taxon>Trypanosomatida</taxon>
        <taxon>Trypanosomatidae</taxon>
        <taxon>Trypanosoma</taxon>
        <taxon>Duttonella</taxon>
    </lineage>
</organism>
<accession>F9WMX1</accession>
<dbReference type="Pfam" id="PF20445">
    <property type="entry name" value="RHS_N"/>
    <property type="match status" value="1"/>
</dbReference>
<dbReference type="Pfam" id="PF24466">
    <property type="entry name" value="DUF7578"/>
    <property type="match status" value="1"/>
</dbReference>
<protein>
    <recommendedName>
        <fullName evidence="6">Retrotransposon hot spot (RHS) protein</fullName>
    </recommendedName>
</protein>
<dbReference type="VEuPathDB" id="TriTrypDB:TvY486_0015910"/>
<evidence type="ECO:0000256" key="1">
    <source>
        <dbReference type="SAM" id="MobiDB-lite"/>
    </source>
</evidence>
<keyword evidence="5" id="KW-1185">Reference proteome</keyword>
<evidence type="ECO:0000259" key="2">
    <source>
        <dbReference type="Pfam" id="PF20445"/>
    </source>
</evidence>
<evidence type="ECO:0000313" key="4">
    <source>
        <dbReference type="EMBL" id="CCD18885.1"/>
    </source>
</evidence>
<dbReference type="AlphaFoldDB" id="F9WMX1"/>
<feature type="domain" description="Retrotransposon hot spot protein N-terminal" evidence="2">
    <location>
        <begin position="190"/>
        <end position="309"/>
    </location>
</feature>
<evidence type="ECO:0000259" key="3">
    <source>
        <dbReference type="Pfam" id="PF24466"/>
    </source>
</evidence>
<dbReference type="InterPro" id="IPR056000">
    <property type="entry name" value="DUF7578"/>
</dbReference>
<sequence length="345" mass="38902">MAERNQLALTNEGADPGGPPLMRARVESVPGPQWTLSSDVLDVLLRGSPPPDNQKLSSFIAYLGILNVELAGDVQMSVFVNEPEFYIPDEHGRRRVLSLSECRTYALVYRAVPLLRGHRITSVRRWGGPDENTDAKRAVRDALADERLWNTVCGLLDDAYNVAKDADEKEKIERERERSIAKVIEVEGLYDSVVNATWAYVKSGDTDGPLGMKIYVRDESGNVIGPEMLWREEEVNFFNTPDSEVDEQCDREDGIEIFVLTSRMGWPYMVYRGAEQASTSPSKEFYRGVFVRREVVRVWYIVKNSLDVMHGEATDESTHRLTLIGSPGIGKSYSVGAFLLYMLLR</sequence>
<evidence type="ECO:0000313" key="5">
    <source>
        <dbReference type="Proteomes" id="UP000009027"/>
    </source>
</evidence>